<proteinExistence type="predicted"/>
<feature type="transmembrane region" description="Helical" evidence="1">
    <location>
        <begin position="38"/>
        <end position="62"/>
    </location>
</feature>
<evidence type="ECO:0000313" key="3">
    <source>
        <dbReference type="Proteomes" id="UP000178107"/>
    </source>
</evidence>
<protein>
    <recommendedName>
        <fullName evidence="4">Ferric oxidoreductase domain-containing protein</fullName>
    </recommendedName>
</protein>
<reference evidence="2 3" key="1">
    <citation type="journal article" date="2016" name="Nat. Commun.">
        <title>Thousands of microbial genomes shed light on interconnected biogeochemical processes in an aquifer system.</title>
        <authorList>
            <person name="Anantharaman K."/>
            <person name="Brown C.T."/>
            <person name="Hug L.A."/>
            <person name="Sharon I."/>
            <person name="Castelle C.J."/>
            <person name="Probst A.J."/>
            <person name="Thomas B.C."/>
            <person name="Singh A."/>
            <person name="Wilkins M.J."/>
            <person name="Karaoz U."/>
            <person name="Brodie E.L."/>
            <person name="Williams K.H."/>
            <person name="Hubbard S.S."/>
            <person name="Banfield J.F."/>
        </authorList>
    </citation>
    <scope>NUCLEOTIDE SEQUENCE [LARGE SCALE GENOMIC DNA]</scope>
</reference>
<dbReference type="Proteomes" id="UP000178107">
    <property type="component" value="Unassembled WGS sequence"/>
</dbReference>
<evidence type="ECO:0000256" key="1">
    <source>
        <dbReference type="SAM" id="Phobius"/>
    </source>
</evidence>
<feature type="transmembrane region" description="Helical" evidence="1">
    <location>
        <begin position="138"/>
        <end position="156"/>
    </location>
</feature>
<accession>A0A1G2SZ69</accession>
<organism evidence="2 3">
    <name type="scientific">Candidatus Zambryskibacteria bacterium RIFCSPHIGHO2_01_FULL_46_25</name>
    <dbReference type="NCBI Taxonomy" id="1802738"/>
    <lineage>
        <taxon>Bacteria</taxon>
        <taxon>Candidatus Zambryskiibacteriota</taxon>
    </lineage>
</organism>
<feature type="transmembrane region" description="Helical" evidence="1">
    <location>
        <begin position="6"/>
        <end position="26"/>
    </location>
</feature>
<feature type="transmembrane region" description="Helical" evidence="1">
    <location>
        <begin position="74"/>
        <end position="93"/>
    </location>
</feature>
<evidence type="ECO:0000313" key="2">
    <source>
        <dbReference type="EMBL" id="OHA90340.1"/>
    </source>
</evidence>
<name>A0A1G2SZ69_9BACT</name>
<feature type="transmembrane region" description="Helical" evidence="1">
    <location>
        <begin position="105"/>
        <end position="126"/>
    </location>
</feature>
<keyword evidence="1" id="KW-0472">Membrane</keyword>
<dbReference type="EMBL" id="MHVH01000005">
    <property type="protein sequence ID" value="OHA90340.1"/>
    <property type="molecule type" value="Genomic_DNA"/>
</dbReference>
<sequence>MIATIFPLLGIMAFLLLWIHSMMGVFEPWLRPRMPFDAFVHYTALIILFCIVLHPLLLLILIEFNFALLFSGNPLAISLGVAGFLLLITYDIGKALKRREFFTRHWNTILLISTIGFILTFFHSLMLGSHLQSGPLRALWIFFGTTAILATIYTYGVKRLRYNQNNEKRF</sequence>
<gene>
    <name evidence="2" type="ORF">A2838_01935</name>
</gene>
<comment type="caution">
    <text evidence="2">The sequence shown here is derived from an EMBL/GenBank/DDBJ whole genome shotgun (WGS) entry which is preliminary data.</text>
</comment>
<keyword evidence="1" id="KW-0812">Transmembrane</keyword>
<evidence type="ECO:0008006" key="4">
    <source>
        <dbReference type="Google" id="ProtNLM"/>
    </source>
</evidence>
<keyword evidence="1" id="KW-1133">Transmembrane helix</keyword>
<dbReference type="AlphaFoldDB" id="A0A1G2SZ69"/>